<dbReference type="RefSeq" id="WP_076474138.1">
    <property type="nucleotide sequence ID" value="NZ_FTNF01000042.1"/>
</dbReference>
<evidence type="ECO:0000313" key="2">
    <source>
        <dbReference type="EMBL" id="SIS01823.1"/>
    </source>
</evidence>
<dbReference type="STRING" id="1198245.SAMN05444858_1427"/>
<sequence length="221" mass="23548">MGHRLFAVLVRATATVTTIDAHLAHPMRQLLRAGVIDGYRGGQVTGAWAPAYEPAADPNNWRACPACAGSSTVDGAVCAVCADAERAGRRPGTVAAWSYTDWARYPGDIVALPRLLHPGWRFPPRRTPIAWVDLAGAVWLGTERAVLTGADSGSVPPRLLAVFRNLLAGRRNPDPTPPAPRRGTTPAGWLPPGRSAPRQQRPLNGGFHPADWSVAVVDAHS</sequence>
<evidence type="ECO:0000313" key="3">
    <source>
        <dbReference type="Proteomes" id="UP000186004"/>
    </source>
</evidence>
<gene>
    <name evidence="2" type="ORF">SAMN05444858_1427</name>
</gene>
<dbReference type="Proteomes" id="UP000186004">
    <property type="component" value="Unassembled WGS sequence"/>
</dbReference>
<feature type="region of interest" description="Disordered" evidence="1">
    <location>
        <begin position="170"/>
        <end position="209"/>
    </location>
</feature>
<accession>A0A1N7FND8</accession>
<organism evidence="2 3">
    <name type="scientific">Micromonospora avicenniae</name>
    <dbReference type="NCBI Taxonomy" id="1198245"/>
    <lineage>
        <taxon>Bacteria</taxon>
        <taxon>Bacillati</taxon>
        <taxon>Actinomycetota</taxon>
        <taxon>Actinomycetes</taxon>
        <taxon>Micromonosporales</taxon>
        <taxon>Micromonosporaceae</taxon>
        <taxon>Micromonospora</taxon>
    </lineage>
</organism>
<dbReference type="OrthoDB" id="3365066at2"/>
<dbReference type="AlphaFoldDB" id="A0A1N7FND8"/>
<keyword evidence="3" id="KW-1185">Reference proteome</keyword>
<name>A0A1N7FND8_9ACTN</name>
<reference evidence="2 3" key="1">
    <citation type="submission" date="2017-01" db="EMBL/GenBank/DDBJ databases">
        <authorList>
            <person name="Mah S.A."/>
            <person name="Swanson W.J."/>
            <person name="Moy G.W."/>
            <person name="Vacquier V.D."/>
        </authorList>
    </citation>
    <scope>NUCLEOTIDE SEQUENCE [LARGE SCALE GENOMIC DNA]</scope>
    <source>
        <strain evidence="2 3">DSM 45758</strain>
    </source>
</reference>
<proteinExistence type="predicted"/>
<dbReference type="EMBL" id="FTNF01000042">
    <property type="protein sequence ID" value="SIS01823.1"/>
    <property type="molecule type" value="Genomic_DNA"/>
</dbReference>
<protein>
    <submittedName>
        <fullName evidence="2">Uncharacterized protein</fullName>
    </submittedName>
</protein>
<evidence type="ECO:0000256" key="1">
    <source>
        <dbReference type="SAM" id="MobiDB-lite"/>
    </source>
</evidence>